<comment type="caution">
    <text evidence="2">The sequence shown here is derived from an EMBL/GenBank/DDBJ whole genome shotgun (WGS) entry which is preliminary data.</text>
</comment>
<dbReference type="InterPro" id="IPR036388">
    <property type="entry name" value="WH-like_DNA-bd_sf"/>
</dbReference>
<evidence type="ECO:0000313" key="3">
    <source>
        <dbReference type="Proteomes" id="UP001430172"/>
    </source>
</evidence>
<dbReference type="SUPFAM" id="SSF46785">
    <property type="entry name" value="Winged helix' DNA-binding domain"/>
    <property type="match status" value="1"/>
</dbReference>
<accession>A0ABS2CPL3</accession>
<dbReference type="InterPro" id="IPR000835">
    <property type="entry name" value="HTH_MarR-typ"/>
</dbReference>
<protein>
    <submittedName>
        <fullName evidence="2">MarR family transcriptional regulator</fullName>
    </submittedName>
</protein>
<evidence type="ECO:0000259" key="1">
    <source>
        <dbReference type="PROSITE" id="PS50995"/>
    </source>
</evidence>
<gene>
    <name evidence="2" type="ORF">JQN70_11755</name>
</gene>
<dbReference type="PANTHER" id="PTHR33164:SF99">
    <property type="entry name" value="MARR FAMILY REGULATORY PROTEIN"/>
    <property type="match status" value="1"/>
</dbReference>
<name>A0ABS2CPL3_9MICO</name>
<dbReference type="SMART" id="SM00347">
    <property type="entry name" value="HTH_MARR"/>
    <property type="match status" value="1"/>
</dbReference>
<feature type="domain" description="HTH marR-type" evidence="1">
    <location>
        <begin position="14"/>
        <end position="147"/>
    </location>
</feature>
<organism evidence="2 3">
    <name type="scientific">Phycicoccus sonneratiae</name>
    <dbReference type="NCBI Taxonomy" id="2807628"/>
    <lineage>
        <taxon>Bacteria</taxon>
        <taxon>Bacillati</taxon>
        <taxon>Actinomycetota</taxon>
        <taxon>Actinomycetes</taxon>
        <taxon>Micrococcales</taxon>
        <taxon>Intrasporangiaceae</taxon>
        <taxon>Phycicoccus</taxon>
    </lineage>
</organism>
<dbReference type="InterPro" id="IPR036390">
    <property type="entry name" value="WH_DNA-bd_sf"/>
</dbReference>
<proteinExistence type="predicted"/>
<dbReference type="Gene3D" id="1.10.10.10">
    <property type="entry name" value="Winged helix-like DNA-binding domain superfamily/Winged helix DNA-binding domain"/>
    <property type="match status" value="1"/>
</dbReference>
<dbReference type="EMBL" id="JAFDVD010000012">
    <property type="protein sequence ID" value="MBM6401066.1"/>
    <property type="molecule type" value="Genomic_DNA"/>
</dbReference>
<dbReference type="InterPro" id="IPR039422">
    <property type="entry name" value="MarR/SlyA-like"/>
</dbReference>
<dbReference type="PANTHER" id="PTHR33164">
    <property type="entry name" value="TRANSCRIPTIONAL REGULATOR, MARR FAMILY"/>
    <property type="match status" value="1"/>
</dbReference>
<keyword evidence="3" id="KW-1185">Reference proteome</keyword>
<dbReference type="Proteomes" id="UP001430172">
    <property type="component" value="Unassembled WGS sequence"/>
</dbReference>
<reference evidence="2" key="1">
    <citation type="submission" date="2021-02" db="EMBL/GenBank/DDBJ databases">
        <title>Phycicoccus sp. MQZ13P-5T, whole genome shotgun sequence.</title>
        <authorList>
            <person name="Tuo L."/>
        </authorList>
    </citation>
    <scope>NUCLEOTIDE SEQUENCE</scope>
    <source>
        <strain evidence="2">MQZ13P-5</strain>
    </source>
</reference>
<evidence type="ECO:0000313" key="2">
    <source>
        <dbReference type="EMBL" id="MBM6401066.1"/>
    </source>
</evidence>
<sequence length="157" mass="17476">MTTPLPPDRLGSRLAEVYHLLGTVYRQVHRRVETDEPAMGMSVGIRAVLDALHRRDRPSTVPRLATDLELSRQFVQRMVNDALDRGWVERRDNPEHRRSVLLVLTPAGRAAIDAVVAREHALMGATPGGLTEDDVTTTLRVLGAMRTALDRLDRAPS</sequence>
<dbReference type="Pfam" id="PF12802">
    <property type="entry name" value="MarR_2"/>
    <property type="match status" value="1"/>
</dbReference>
<dbReference type="RefSeq" id="WP_204131526.1">
    <property type="nucleotide sequence ID" value="NZ_JAFDVD010000012.1"/>
</dbReference>
<dbReference type="PROSITE" id="PS50995">
    <property type="entry name" value="HTH_MARR_2"/>
    <property type="match status" value="1"/>
</dbReference>